<evidence type="ECO:0000313" key="9">
    <source>
        <dbReference type="Proteomes" id="UP000005801"/>
    </source>
</evidence>
<protein>
    <submittedName>
        <fullName evidence="8">Serine/threonine protein kinase</fullName>
    </submittedName>
</protein>
<dbReference type="Proteomes" id="UP000005801">
    <property type="component" value="Unassembled WGS sequence"/>
</dbReference>
<keyword evidence="2 5" id="KW-0547">Nucleotide-binding</keyword>
<comment type="caution">
    <text evidence="8">The sequence shown here is derived from an EMBL/GenBank/DDBJ whole genome shotgun (WGS) entry which is preliminary data.</text>
</comment>
<dbReference type="InterPro" id="IPR008271">
    <property type="entry name" value="Ser/Thr_kinase_AS"/>
</dbReference>
<dbReference type="PROSITE" id="PS00108">
    <property type="entry name" value="PROTEIN_KINASE_ST"/>
    <property type="match status" value="1"/>
</dbReference>
<dbReference type="CDD" id="cd14014">
    <property type="entry name" value="STKc_PknB_like"/>
    <property type="match status" value="1"/>
</dbReference>
<dbReference type="Pfam" id="PF00069">
    <property type="entry name" value="Pkinase"/>
    <property type="match status" value="1"/>
</dbReference>
<dbReference type="GO" id="GO:0005524">
    <property type="term" value="F:ATP binding"/>
    <property type="evidence" value="ECO:0007669"/>
    <property type="project" value="UniProtKB-UniRule"/>
</dbReference>
<keyword evidence="8" id="KW-0723">Serine/threonine-protein kinase</keyword>
<dbReference type="EMBL" id="ABCS01000034">
    <property type="protein sequence ID" value="EDM78161.1"/>
    <property type="molecule type" value="Genomic_DNA"/>
</dbReference>
<evidence type="ECO:0000256" key="1">
    <source>
        <dbReference type="ARBA" id="ARBA00022679"/>
    </source>
</evidence>
<dbReference type="AlphaFoldDB" id="A6G7F2"/>
<evidence type="ECO:0000313" key="8">
    <source>
        <dbReference type="EMBL" id="EDM78161.1"/>
    </source>
</evidence>
<evidence type="ECO:0000256" key="2">
    <source>
        <dbReference type="ARBA" id="ARBA00022741"/>
    </source>
</evidence>
<proteinExistence type="predicted"/>
<evidence type="ECO:0000259" key="7">
    <source>
        <dbReference type="PROSITE" id="PS50011"/>
    </source>
</evidence>
<dbReference type="Gene3D" id="1.10.510.10">
    <property type="entry name" value="Transferase(Phosphotransferase) domain 1"/>
    <property type="match status" value="1"/>
</dbReference>
<evidence type="ECO:0000256" key="6">
    <source>
        <dbReference type="SAM" id="MobiDB-lite"/>
    </source>
</evidence>
<keyword evidence="9" id="KW-1185">Reference proteome</keyword>
<dbReference type="STRING" id="391625.PPSIR1_00470"/>
<feature type="region of interest" description="Disordered" evidence="6">
    <location>
        <begin position="355"/>
        <end position="422"/>
    </location>
</feature>
<feature type="compositionally biased region" description="Basic and acidic residues" evidence="6">
    <location>
        <begin position="376"/>
        <end position="388"/>
    </location>
</feature>
<evidence type="ECO:0000256" key="3">
    <source>
        <dbReference type="ARBA" id="ARBA00022777"/>
    </source>
</evidence>
<name>A6G7F2_9BACT</name>
<keyword evidence="3 8" id="KW-0418">Kinase</keyword>
<dbReference type="PROSITE" id="PS50011">
    <property type="entry name" value="PROTEIN_KINASE_DOM"/>
    <property type="match status" value="1"/>
</dbReference>
<evidence type="ECO:0000256" key="5">
    <source>
        <dbReference type="PROSITE-ProRule" id="PRU10141"/>
    </source>
</evidence>
<dbReference type="InterPro" id="IPR011009">
    <property type="entry name" value="Kinase-like_dom_sf"/>
</dbReference>
<feature type="compositionally biased region" description="Low complexity" evidence="6">
    <location>
        <begin position="408"/>
        <end position="422"/>
    </location>
</feature>
<keyword evidence="4 5" id="KW-0067">ATP-binding</keyword>
<dbReference type="SUPFAM" id="SSF56112">
    <property type="entry name" value="Protein kinase-like (PK-like)"/>
    <property type="match status" value="1"/>
</dbReference>
<feature type="binding site" evidence="5">
    <location>
        <position position="61"/>
    </location>
    <ligand>
        <name>ATP</name>
        <dbReference type="ChEBI" id="CHEBI:30616"/>
    </ligand>
</feature>
<feature type="compositionally biased region" description="Acidic residues" evidence="6">
    <location>
        <begin position="394"/>
        <end position="407"/>
    </location>
</feature>
<reference evidence="8 9" key="1">
    <citation type="submission" date="2007-06" db="EMBL/GenBank/DDBJ databases">
        <authorList>
            <person name="Shimkets L."/>
            <person name="Ferriera S."/>
            <person name="Johnson J."/>
            <person name="Kravitz S."/>
            <person name="Beeson K."/>
            <person name="Sutton G."/>
            <person name="Rogers Y.-H."/>
            <person name="Friedman R."/>
            <person name="Frazier M."/>
            <person name="Venter J.C."/>
        </authorList>
    </citation>
    <scope>NUCLEOTIDE SEQUENCE [LARGE SCALE GENOMIC DNA]</scope>
    <source>
        <strain evidence="8 9">SIR-1</strain>
    </source>
</reference>
<dbReference type="GO" id="GO:0004674">
    <property type="term" value="F:protein serine/threonine kinase activity"/>
    <property type="evidence" value="ECO:0007669"/>
    <property type="project" value="UniProtKB-KW"/>
</dbReference>
<dbReference type="PANTHER" id="PTHR43289:SF6">
    <property type="entry name" value="SERINE_THREONINE-PROTEIN KINASE NEKL-3"/>
    <property type="match status" value="1"/>
</dbReference>
<feature type="domain" description="Protein kinase" evidence="7">
    <location>
        <begin position="32"/>
        <end position="312"/>
    </location>
</feature>
<dbReference type="eggNOG" id="COG0515">
    <property type="taxonomic scope" value="Bacteria"/>
</dbReference>
<accession>A6G7F2</accession>
<sequence length="801" mass="85807">MGATQRIFDAIGAQLILHENFGAPPPRVGEDYELREVLGAGGFGLICRATQVALRREVALKLFPLDEEEQRPGVREALREARSLARLEHPGIVTVYAAGESELIAEGRTPCAFVEMQLIHGVDLRTHLEAGPHDARAVLELLLQAGEALAHAHAHGVVHRDFKPENLMVDGKGRATVIDFGLALAAREASDASRDPARDPAAEGDWSTHADALGTRLTVEGLVRGTPGYMAPELTQGMPRPASDQFALAVVVREALTGRHPFDDRASPIQAPAGGPELFERLRGPIDRAMAAVPADRFPDLTQLCATLRAYADEEVELPAAGAANASETPRSPSTLARAGLGVALLGVLGFGGWQLFGPEPEPTPTDADQSEEPDRDTQEGGDPERAATTETGSEPDETDTETDTDSSDTSAAPPLAAAPGSCSELERWMGTWQVGSRVLWTEYAYQLEWRVDYEFELSLGERCVVEAVARKFPPLLEDGAIPGEPIEAEARALALPSFDGRGRQIGWRLPLRLAFPDDGKSYTTDEFYDLTLTLEGAASSEADPRLRGAFRKRNEKGYWIRLGALEGSRGATPPPSTVDVDGLACAARCRTECAGDEAERACLERACASFPETDARLSQTTEAAAAARGPTGPVDVCGPPSADFIPPMLSRSTRRTLLAGDDPFEQAMAKGSRWTLQAMCTKNTARLAGRWLVWSQSSEAWVLELRDEQCQLTGSARPLLPPEAPAPALASVPIAGYSTPAGTWVLEADTDPNPAPDWLRAPLVLTGTGKPGVALGIYATPSDDEDLPLRAVRLPELPPN</sequence>
<dbReference type="PANTHER" id="PTHR43289">
    <property type="entry name" value="MITOGEN-ACTIVATED PROTEIN KINASE KINASE KINASE 20-RELATED"/>
    <property type="match status" value="1"/>
</dbReference>
<dbReference type="PROSITE" id="PS00107">
    <property type="entry name" value="PROTEIN_KINASE_ATP"/>
    <property type="match status" value="1"/>
</dbReference>
<dbReference type="InterPro" id="IPR000719">
    <property type="entry name" value="Prot_kinase_dom"/>
</dbReference>
<dbReference type="InterPro" id="IPR017441">
    <property type="entry name" value="Protein_kinase_ATP_BS"/>
</dbReference>
<organism evidence="8 9">
    <name type="scientific">Plesiocystis pacifica SIR-1</name>
    <dbReference type="NCBI Taxonomy" id="391625"/>
    <lineage>
        <taxon>Bacteria</taxon>
        <taxon>Pseudomonadati</taxon>
        <taxon>Myxococcota</taxon>
        <taxon>Polyangia</taxon>
        <taxon>Nannocystales</taxon>
        <taxon>Nannocystaceae</taxon>
        <taxon>Plesiocystis</taxon>
    </lineage>
</organism>
<dbReference type="Gene3D" id="3.30.200.20">
    <property type="entry name" value="Phosphorylase Kinase, domain 1"/>
    <property type="match status" value="1"/>
</dbReference>
<keyword evidence="1" id="KW-0808">Transferase</keyword>
<gene>
    <name evidence="8" type="ORF">PPSIR1_00470</name>
</gene>
<evidence type="ECO:0000256" key="4">
    <source>
        <dbReference type="ARBA" id="ARBA00022840"/>
    </source>
</evidence>